<feature type="transmembrane region" description="Helical" evidence="1">
    <location>
        <begin position="40"/>
        <end position="57"/>
    </location>
</feature>
<comment type="caution">
    <text evidence="2">The sequence shown here is derived from an EMBL/GenBank/DDBJ whole genome shotgun (WGS) entry which is preliminary data.</text>
</comment>
<evidence type="ECO:0000256" key="1">
    <source>
        <dbReference type="SAM" id="Phobius"/>
    </source>
</evidence>
<evidence type="ECO:0000313" key="2">
    <source>
        <dbReference type="EMBL" id="RNA12714.1"/>
    </source>
</evidence>
<sequence>MLNFIRDKIQVSILSKKQIIFDLERATWTSLNIKSKHHELIFSKFIAFIILIIEPMTKSNKYLHQIFNSHSTKLK</sequence>
<keyword evidence="1" id="KW-0812">Transmembrane</keyword>
<accession>A0A3M7QNR6</accession>
<keyword evidence="1" id="KW-0472">Membrane</keyword>
<dbReference type="Proteomes" id="UP000276133">
    <property type="component" value="Unassembled WGS sequence"/>
</dbReference>
<organism evidence="2 3">
    <name type="scientific">Brachionus plicatilis</name>
    <name type="common">Marine rotifer</name>
    <name type="synonym">Brachionus muelleri</name>
    <dbReference type="NCBI Taxonomy" id="10195"/>
    <lineage>
        <taxon>Eukaryota</taxon>
        <taxon>Metazoa</taxon>
        <taxon>Spiralia</taxon>
        <taxon>Gnathifera</taxon>
        <taxon>Rotifera</taxon>
        <taxon>Eurotatoria</taxon>
        <taxon>Monogononta</taxon>
        <taxon>Pseudotrocha</taxon>
        <taxon>Ploima</taxon>
        <taxon>Brachionidae</taxon>
        <taxon>Brachionus</taxon>
    </lineage>
</organism>
<evidence type="ECO:0000313" key="3">
    <source>
        <dbReference type="Proteomes" id="UP000276133"/>
    </source>
</evidence>
<name>A0A3M7QNR6_BRAPC</name>
<dbReference type="EMBL" id="REGN01005628">
    <property type="protein sequence ID" value="RNA12714.1"/>
    <property type="molecule type" value="Genomic_DNA"/>
</dbReference>
<proteinExistence type="predicted"/>
<gene>
    <name evidence="2" type="ORF">BpHYR1_013582</name>
</gene>
<protein>
    <submittedName>
        <fullName evidence="2">Uncharacterized protein</fullName>
    </submittedName>
</protein>
<keyword evidence="1" id="KW-1133">Transmembrane helix</keyword>
<reference evidence="2 3" key="1">
    <citation type="journal article" date="2018" name="Sci. Rep.">
        <title>Genomic signatures of local adaptation to the degree of environmental predictability in rotifers.</title>
        <authorList>
            <person name="Franch-Gras L."/>
            <person name="Hahn C."/>
            <person name="Garcia-Roger E.M."/>
            <person name="Carmona M.J."/>
            <person name="Serra M."/>
            <person name="Gomez A."/>
        </authorList>
    </citation>
    <scope>NUCLEOTIDE SEQUENCE [LARGE SCALE GENOMIC DNA]</scope>
    <source>
        <strain evidence="2">HYR1</strain>
    </source>
</reference>
<dbReference type="AlphaFoldDB" id="A0A3M7QNR6"/>
<keyword evidence="3" id="KW-1185">Reference proteome</keyword>